<evidence type="ECO:0000259" key="1">
    <source>
        <dbReference type="Pfam" id="PF04230"/>
    </source>
</evidence>
<dbReference type="EMBL" id="CP126446">
    <property type="protein sequence ID" value="WIF97816.1"/>
    <property type="molecule type" value="Genomic_DNA"/>
</dbReference>
<dbReference type="PANTHER" id="PTHR36836:SF1">
    <property type="entry name" value="COLANIC ACID BIOSYNTHESIS PROTEIN WCAK"/>
    <property type="match status" value="1"/>
</dbReference>
<dbReference type="Pfam" id="PF04230">
    <property type="entry name" value="PS_pyruv_trans"/>
    <property type="match status" value="1"/>
</dbReference>
<accession>A0ABY8UYH5</accession>
<feature type="domain" description="Polysaccharide pyruvyl transferase" evidence="1">
    <location>
        <begin position="12"/>
        <end position="320"/>
    </location>
</feature>
<dbReference type="GO" id="GO:0016740">
    <property type="term" value="F:transferase activity"/>
    <property type="evidence" value="ECO:0007669"/>
    <property type="project" value="UniProtKB-KW"/>
</dbReference>
<dbReference type="RefSeq" id="WP_231417800.1">
    <property type="nucleotide sequence ID" value="NZ_CP126446.1"/>
</dbReference>
<keyword evidence="2" id="KW-0808">Transferase</keyword>
<protein>
    <submittedName>
        <fullName evidence="2">Polysaccharide pyruvyl transferase family protein</fullName>
    </submittedName>
</protein>
<dbReference type="Proteomes" id="UP001236652">
    <property type="component" value="Chromosome"/>
</dbReference>
<reference evidence="2 3" key="1">
    <citation type="submission" date="2023-05" db="EMBL/GenBank/DDBJ databases">
        <title>Comparative genomics reveals the evidence of polycyclic aromatic hydrocarbons degradation in moderately halophilic genus Pontibacillus.</title>
        <authorList>
            <person name="Yang H."/>
            <person name="Qian Z."/>
        </authorList>
    </citation>
    <scope>NUCLEOTIDE SEQUENCE [LARGE SCALE GENOMIC DNA]</scope>
    <source>
        <strain evidence="3">HN14</strain>
    </source>
</reference>
<evidence type="ECO:0000313" key="3">
    <source>
        <dbReference type="Proteomes" id="UP001236652"/>
    </source>
</evidence>
<organism evidence="2 3">
    <name type="scientific">Pontibacillus chungwhensis</name>
    <dbReference type="NCBI Taxonomy" id="265426"/>
    <lineage>
        <taxon>Bacteria</taxon>
        <taxon>Bacillati</taxon>
        <taxon>Bacillota</taxon>
        <taxon>Bacilli</taxon>
        <taxon>Bacillales</taxon>
        <taxon>Bacillaceae</taxon>
        <taxon>Pontibacillus</taxon>
    </lineage>
</organism>
<proteinExistence type="predicted"/>
<dbReference type="InterPro" id="IPR007345">
    <property type="entry name" value="Polysacch_pyruvyl_Trfase"/>
</dbReference>
<evidence type="ECO:0000313" key="2">
    <source>
        <dbReference type="EMBL" id="WIF97816.1"/>
    </source>
</evidence>
<keyword evidence="3" id="KW-1185">Reference proteome</keyword>
<name>A0ABY8UYH5_9BACI</name>
<dbReference type="PANTHER" id="PTHR36836">
    <property type="entry name" value="COLANIC ACID BIOSYNTHESIS PROTEIN WCAK"/>
    <property type="match status" value="1"/>
</dbReference>
<gene>
    <name evidence="2" type="ORF">QNI29_19145</name>
</gene>
<sequence>MNILILNQHTKNFGDDIAGISLIQELRKRFKDCKINIIYNTNGKLEVNDDNINHATDLSLKNIGLLQILIFLFFSLFKIKFIYNTTLRELQNLVKSSEFIFVSPCGANIGIYKDWRFLIRSLIVILLGGKLIFHNNTVGSSGNFLFDSIAKFILRRSDVYVREQASLDYLHSINVFSVRSVDTAFLFEDDTLQITEDYTVFIPTKLETWHPDFKNEDLFEDLKNKVLIDYVNFIQNNRLKLYILPHMHGEYLETELHNRYVSEFIKIGLPKEKIKILNINDVYDYNKYIKNSTLVVSMRYHGVVMSIKNSVPFISLGYENKMQEVCKYSNVEMLNYKLKNFKNTDFNIKFQKVWERRKEITSTLNESNKYLKQLACIAIDQTEFCVKNNIKIK</sequence>